<keyword evidence="4" id="KW-1185">Reference proteome</keyword>
<evidence type="ECO:0000313" key="4">
    <source>
        <dbReference type="Proteomes" id="UP000245916"/>
    </source>
</evidence>
<feature type="compositionally biased region" description="Low complexity" evidence="1">
    <location>
        <begin position="705"/>
        <end position="719"/>
    </location>
</feature>
<proteinExistence type="predicted"/>
<dbReference type="SUPFAM" id="SSF53098">
    <property type="entry name" value="Ribonuclease H-like"/>
    <property type="match status" value="1"/>
</dbReference>
<evidence type="ECO:0000313" key="3">
    <source>
        <dbReference type="EMBL" id="PWG01995.1"/>
    </source>
</evidence>
<comment type="caution">
    <text evidence="3">The sequence shown here is derived from an EMBL/GenBank/DDBJ whole genome shotgun (WGS) entry which is preliminary data.</text>
</comment>
<dbReference type="Proteomes" id="UP000245916">
    <property type="component" value="Unassembled WGS sequence"/>
</dbReference>
<organism evidence="3 4">
    <name type="scientific">Allosphingosinicella humi</name>
    <dbReference type="NCBI Taxonomy" id="2068657"/>
    <lineage>
        <taxon>Bacteria</taxon>
        <taxon>Pseudomonadati</taxon>
        <taxon>Pseudomonadota</taxon>
        <taxon>Alphaproteobacteria</taxon>
        <taxon>Sphingomonadales</taxon>
        <taxon>Sphingomonadaceae</taxon>
        <taxon>Allosphingosinicella</taxon>
    </lineage>
</organism>
<feature type="domain" description="Integrase catalytic" evidence="2">
    <location>
        <begin position="280"/>
        <end position="477"/>
    </location>
</feature>
<evidence type="ECO:0000259" key="2">
    <source>
        <dbReference type="PROSITE" id="PS50994"/>
    </source>
</evidence>
<dbReference type="RefSeq" id="WP_109270135.1">
    <property type="nucleotide sequence ID" value="NZ_QFFF01000001.1"/>
</dbReference>
<dbReference type="InterPro" id="IPR036397">
    <property type="entry name" value="RNaseH_sf"/>
</dbReference>
<dbReference type="AlphaFoldDB" id="A0A2U2J0Y4"/>
<dbReference type="InterPro" id="IPR012337">
    <property type="entry name" value="RNaseH-like_sf"/>
</dbReference>
<dbReference type="PROSITE" id="PS50994">
    <property type="entry name" value="INTEGRASE"/>
    <property type="match status" value="1"/>
</dbReference>
<protein>
    <recommendedName>
        <fullName evidence="2">Integrase catalytic domain-containing protein</fullName>
    </recommendedName>
</protein>
<accession>A0A2U2J0Y4</accession>
<dbReference type="Gene3D" id="3.30.420.10">
    <property type="entry name" value="Ribonuclease H-like superfamily/Ribonuclease H"/>
    <property type="match status" value="1"/>
</dbReference>
<dbReference type="EMBL" id="QFFF01000001">
    <property type="protein sequence ID" value="PWG01995.1"/>
    <property type="molecule type" value="Genomic_DNA"/>
</dbReference>
<dbReference type="InterPro" id="IPR001584">
    <property type="entry name" value="Integrase_cat-core"/>
</dbReference>
<reference evidence="3 4" key="1">
    <citation type="submission" date="2018-05" db="EMBL/GenBank/DDBJ databases">
        <title>Genome of Sphingosinicella humi QZX222.</title>
        <authorList>
            <person name="Qiao Z."/>
            <person name="Wang G."/>
        </authorList>
    </citation>
    <scope>NUCLEOTIDE SEQUENCE [LARGE SCALE GENOMIC DNA]</scope>
    <source>
        <strain evidence="3 4">QZX222</strain>
    </source>
</reference>
<evidence type="ECO:0000256" key="1">
    <source>
        <dbReference type="SAM" id="MobiDB-lite"/>
    </source>
</evidence>
<feature type="region of interest" description="Disordered" evidence="1">
    <location>
        <begin position="682"/>
        <end position="730"/>
    </location>
</feature>
<gene>
    <name evidence="3" type="ORF">DF286_03275</name>
</gene>
<dbReference type="GO" id="GO:0003676">
    <property type="term" value="F:nucleic acid binding"/>
    <property type="evidence" value="ECO:0007669"/>
    <property type="project" value="InterPro"/>
</dbReference>
<dbReference type="GO" id="GO:0015074">
    <property type="term" value="P:DNA integration"/>
    <property type="evidence" value="ECO:0007669"/>
    <property type="project" value="InterPro"/>
</dbReference>
<sequence length="730" mass="82508">MAHYNYPRNAIIEIDGAPYKYLGATIPGRVHLMHLHSGEPYRITGPTGQLELLTPEAYDELLLDGRLIVKEPESAILARKIASDAEWDMADCEALDPNARKMLVQCQILDDHGVKNGVKAITIGLTDHWTDELRQKFGEHDNPHTIKRWRSERGAIGNRNGRDMVRMWGKVPRAPYSDDVVEETKQKAALRYYTLQTSYVDAHAEVSDEIQAINEGRSEQYPKPERPYRCPSYDTVRRACIALECADTVEARDGKEGVKADWRGSGKPLTASRALELCIIDHTPLSGYFVVDPEREMIAGQPWLSVMIDVHSDAILAHLISYLPPSVWTVGELLRRASLPKRPPPCFIERYPILRRICGKPAEVIVDNAAEFRSQAFEDAAKAAGFAVRRCPIKKPTYRAIGERVFPTLQLKMTKSIPGAIKPIALARKLGHNPEKEALATTGELEALGNYAVAEYHIETHEGLHGRQPALVFEKSVNKHGIDLIHDLRGFQLECLDVRLGVQISKSGARLFSLRYQCARAVPALLNDLVPVEPRRQRRDEATATVKVKFDPQDISVIYVWNRVTKKYVTLRCADETYADGMPLWFHEQIQQAARAEAEAFNTEEERLAARAKRIKAIRNISPEAKQRERKLVARLYEIPRLRQITGNLVHLHTDEPEAVSLEDFISHDLAATTMLDDEILAPRLPVAEPRKRKRKDRDSRDAGQPHQSAQQSTQTPQRPRTRRVSGSYN</sequence>
<dbReference type="OrthoDB" id="5287589at2"/>
<name>A0A2U2J0Y4_9SPHN</name>